<name>A0A218WCC4_PUNGR</name>
<sequence>MVMEIGDCDGVGVDDEVVEREGAVKGAGQERVQGRAEGKDEEEEEMKRMEVAMRRVREGVGRESGPKVKAEQGKDGDELLWNRRREEIGDGVAERE</sequence>
<comment type="caution">
    <text evidence="2">The sequence shown here is derived from an EMBL/GenBank/DDBJ whole genome shotgun (WGS) entry which is preliminary data.</text>
</comment>
<proteinExistence type="predicted"/>
<evidence type="ECO:0000313" key="3">
    <source>
        <dbReference type="Proteomes" id="UP000197138"/>
    </source>
</evidence>
<accession>A0A218WCC4</accession>
<reference evidence="3" key="1">
    <citation type="journal article" date="2017" name="Plant J.">
        <title>The pomegranate (Punica granatum L.) genome and the genomics of punicalagin biosynthesis.</title>
        <authorList>
            <person name="Qin G."/>
            <person name="Xu C."/>
            <person name="Ming R."/>
            <person name="Tang H."/>
            <person name="Guyot R."/>
            <person name="Kramer E.M."/>
            <person name="Hu Y."/>
            <person name="Yi X."/>
            <person name="Qi Y."/>
            <person name="Xu X."/>
            <person name="Gao Z."/>
            <person name="Pan H."/>
            <person name="Jian J."/>
            <person name="Tian Y."/>
            <person name="Yue Z."/>
            <person name="Xu Y."/>
        </authorList>
    </citation>
    <scope>NUCLEOTIDE SEQUENCE [LARGE SCALE GENOMIC DNA]</scope>
    <source>
        <strain evidence="3">cv. Dabenzi</strain>
    </source>
</reference>
<protein>
    <submittedName>
        <fullName evidence="2">Uncharacterized protein</fullName>
    </submittedName>
</protein>
<dbReference type="AlphaFoldDB" id="A0A218WCC4"/>
<dbReference type="Proteomes" id="UP000197138">
    <property type="component" value="Unassembled WGS sequence"/>
</dbReference>
<gene>
    <name evidence="2" type="ORF">CDL15_Pgr011921</name>
</gene>
<feature type="region of interest" description="Disordered" evidence="1">
    <location>
        <begin position="21"/>
        <end position="96"/>
    </location>
</feature>
<dbReference type="EMBL" id="MTKT01004619">
    <property type="protein sequence ID" value="OWM70445.1"/>
    <property type="molecule type" value="Genomic_DNA"/>
</dbReference>
<evidence type="ECO:0000256" key="1">
    <source>
        <dbReference type="SAM" id="MobiDB-lite"/>
    </source>
</evidence>
<evidence type="ECO:0000313" key="2">
    <source>
        <dbReference type="EMBL" id="OWM70445.1"/>
    </source>
</evidence>
<organism evidence="2 3">
    <name type="scientific">Punica granatum</name>
    <name type="common">Pomegranate</name>
    <dbReference type="NCBI Taxonomy" id="22663"/>
    <lineage>
        <taxon>Eukaryota</taxon>
        <taxon>Viridiplantae</taxon>
        <taxon>Streptophyta</taxon>
        <taxon>Embryophyta</taxon>
        <taxon>Tracheophyta</taxon>
        <taxon>Spermatophyta</taxon>
        <taxon>Magnoliopsida</taxon>
        <taxon>eudicotyledons</taxon>
        <taxon>Gunneridae</taxon>
        <taxon>Pentapetalae</taxon>
        <taxon>rosids</taxon>
        <taxon>malvids</taxon>
        <taxon>Myrtales</taxon>
        <taxon>Lythraceae</taxon>
        <taxon>Punica</taxon>
    </lineage>
</organism>
<feature type="compositionally biased region" description="Basic and acidic residues" evidence="1">
    <location>
        <begin position="45"/>
        <end position="96"/>
    </location>
</feature>